<dbReference type="KEGG" id="paln:B0W48_02510"/>
<dbReference type="AlphaFoldDB" id="A0A1Q2GUH6"/>
<organism evidence="2 3">
    <name type="scientific">Pseudoalteromonas aliena</name>
    <dbReference type="NCBI Taxonomy" id="247523"/>
    <lineage>
        <taxon>Bacteria</taxon>
        <taxon>Pseudomonadati</taxon>
        <taxon>Pseudomonadota</taxon>
        <taxon>Gammaproteobacteria</taxon>
        <taxon>Alteromonadales</taxon>
        <taxon>Pseudoalteromonadaceae</taxon>
        <taxon>Pseudoalteromonas</taxon>
    </lineage>
</organism>
<feature type="transmembrane region" description="Helical" evidence="1">
    <location>
        <begin position="12"/>
        <end position="40"/>
    </location>
</feature>
<dbReference type="EMBL" id="CP019628">
    <property type="protein sequence ID" value="AQP98769.1"/>
    <property type="molecule type" value="Genomic_DNA"/>
</dbReference>
<evidence type="ECO:0000313" key="3">
    <source>
        <dbReference type="Proteomes" id="UP000188243"/>
    </source>
</evidence>
<proteinExistence type="predicted"/>
<gene>
    <name evidence="2" type="ORF">B0W48_02510</name>
</gene>
<reference evidence="2 3" key="1">
    <citation type="submission" date="2017-02" db="EMBL/GenBank/DDBJ databases">
        <title>Complete genome sequence of the cold-active Pseudoalteromonas aliena strain EH1 isolated from Arctic seawater.</title>
        <authorList>
            <person name="Kim E."/>
            <person name="Heo E."/>
            <person name="Kim H."/>
            <person name="Kim D."/>
        </authorList>
    </citation>
    <scope>NUCLEOTIDE SEQUENCE [LARGE SCALE GENOMIC DNA]</scope>
    <source>
        <strain evidence="2 3">EH1</strain>
    </source>
</reference>
<evidence type="ECO:0000256" key="1">
    <source>
        <dbReference type="SAM" id="Phobius"/>
    </source>
</evidence>
<evidence type="ECO:0000313" key="2">
    <source>
        <dbReference type="EMBL" id="AQP98769.1"/>
    </source>
</evidence>
<keyword evidence="1" id="KW-0472">Membrane</keyword>
<keyword evidence="1" id="KW-0812">Transmembrane</keyword>
<feature type="transmembrane region" description="Helical" evidence="1">
    <location>
        <begin position="52"/>
        <end position="79"/>
    </location>
</feature>
<dbReference type="Proteomes" id="UP000188243">
    <property type="component" value="Chromosome"/>
</dbReference>
<dbReference type="RefSeq" id="WP_077535492.1">
    <property type="nucleotide sequence ID" value="NZ_CP019628.1"/>
</dbReference>
<sequence>MTPRIVTYVSSGLFAAVFFLSGMAIMFGFGIVLIGLVIGYQPDFDDLSIYEAVFVSISLFIAGLSLLGVGASFFISIFLEIQLLEHYKTKGLDVEALSFKHPYSCRELHDYTSNVSDAWVGTGAGKSLNKFVLSLKRIANFSFFSLIILFMLAMVVTVVYLEFIKS</sequence>
<name>A0A1Q2GUH6_9GAMM</name>
<keyword evidence="1" id="KW-1133">Transmembrane helix</keyword>
<feature type="transmembrane region" description="Helical" evidence="1">
    <location>
        <begin position="138"/>
        <end position="161"/>
    </location>
</feature>
<accession>A0A1Q2GUH6</accession>
<protein>
    <submittedName>
        <fullName evidence="2">Uncharacterized protein</fullName>
    </submittedName>
</protein>